<organism evidence="1 2">
    <name type="scientific">Spiromyces aspiralis</name>
    <dbReference type="NCBI Taxonomy" id="68401"/>
    <lineage>
        <taxon>Eukaryota</taxon>
        <taxon>Fungi</taxon>
        <taxon>Fungi incertae sedis</taxon>
        <taxon>Zoopagomycota</taxon>
        <taxon>Kickxellomycotina</taxon>
        <taxon>Kickxellomycetes</taxon>
        <taxon>Kickxellales</taxon>
        <taxon>Kickxellaceae</taxon>
        <taxon>Spiromyces</taxon>
    </lineage>
</organism>
<dbReference type="EMBL" id="JAMZIH010005157">
    <property type="protein sequence ID" value="KAJ1675878.1"/>
    <property type="molecule type" value="Genomic_DNA"/>
</dbReference>
<keyword evidence="2" id="KW-1185">Reference proteome</keyword>
<proteinExistence type="predicted"/>
<accession>A0ACC1HL38</accession>
<reference evidence="1" key="1">
    <citation type="submission" date="2022-06" db="EMBL/GenBank/DDBJ databases">
        <title>Phylogenomic reconstructions and comparative analyses of Kickxellomycotina fungi.</title>
        <authorList>
            <person name="Reynolds N.K."/>
            <person name="Stajich J.E."/>
            <person name="Barry K."/>
            <person name="Grigoriev I.V."/>
            <person name="Crous P."/>
            <person name="Smith M.E."/>
        </authorList>
    </citation>
    <scope>NUCLEOTIDE SEQUENCE</scope>
    <source>
        <strain evidence="1">RSA 2271</strain>
    </source>
</reference>
<sequence>MAWACYDTLKLAGYLHLIPFETWRLLFKTCQVDYSRQTHDGAGHTAILSGSARENPIRIPWSWDVAKVRCQMFLRDMWACALNSPDRSTQFHPMTPANDPTPLESAMTSSTYEAPLPPHHPKLGTYQDTKRPTSYHYNILLNVLGKGKPGESTWHQVDEALQHMRLNSIAEDIFTYNTLFGIAIRTGQWRRFHDILETVRELDEWGVIRMDTVTAGSIVNGLRIFKHERELLLWIDWVGNCIKMWHEKTSSSDDDNNGQDFVASEDDTDNGVGTRKRALEPTEPLVNTIIHVLLQRGRISEALQWKNDMKEWGLGPSGQTYSIFFAELRQRRRRLRWRRRGDKRVAELVELGHSLFQEMVSLGVEPNTICLTNIVGLICMDSASSGEAVVSAGNVASQVLQKLETRASAERNALSYAMLLNHYAARRDADSAQALWSTIQADARDSSASPGLIQPVTLNAYFNALHSGGKHQQVFDTFAAIPGARSHLFEIVRGLDRPSWDEEGGGDSALSSLHGSATRRSPVGMMQVGRFEKLVDRHTFNTVIASCAVLGQHERSLGLLDLMVDLGHVPTVATMYALLGLADGTPPNLSRNLRHVSNCDKNVYAVAKLGLSRIVQARRELARRRQRRRQQGRISMTREGAAGSSRTQDDEETLKALVEPAITTPLANQLIAVAGRAWDKQFAKQVFDQLNVEHAALMAQLQRGKTGQDQLGQVDDDYASQRSLARGEDPPDQEEDYLPYECAPNVYTYTSLLYVYARLGRLQTVLSVWKEMIGTGITPNIASYTSLLLALHRVVKKYWRQQQQGQYRDLDNWYGWQLDDGEQRPGSQPPLLSSSNELQLRRLGEEGDEDDIFIRATQKRVANLIHRIEDFLIGTTTTAVAEPTTSGSSASAPEDHQQQWWSWAGSNGDEDIQIDLPAATLLLHTHTVNIQQQKSSPRALEREVQRALQVCNILEKLHIEPDKTFYEALLALFESYGDERGIAIVKEMLDKHASTLRKNWPVPVA</sequence>
<evidence type="ECO:0000313" key="1">
    <source>
        <dbReference type="EMBL" id="KAJ1675878.1"/>
    </source>
</evidence>
<gene>
    <name evidence="1" type="ORF">EV182_000390</name>
</gene>
<evidence type="ECO:0000313" key="2">
    <source>
        <dbReference type="Proteomes" id="UP001145114"/>
    </source>
</evidence>
<protein>
    <submittedName>
        <fullName evidence="1">Uncharacterized protein</fullName>
    </submittedName>
</protein>
<name>A0ACC1HL38_9FUNG</name>
<comment type="caution">
    <text evidence="1">The sequence shown here is derived from an EMBL/GenBank/DDBJ whole genome shotgun (WGS) entry which is preliminary data.</text>
</comment>
<dbReference type="Proteomes" id="UP001145114">
    <property type="component" value="Unassembled WGS sequence"/>
</dbReference>